<comment type="caution">
    <text evidence="2">The sequence shown here is derived from an EMBL/GenBank/DDBJ whole genome shotgun (WGS) entry which is preliminary data.</text>
</comment>
<name>A0A4Q1K495_9FLAO</name>
<gene>
    <name evidence="2" type="ORF">EQG63_00935</name>
</gene>
<evidence type="ECO:0000256" key="1">
    <source>
        <dbReference type="SAM" id="SignalP"/>
    </source>
</evidence>
<dbReference type="Proteomes" id="UP000290283">
    <property type="component" value="Unassembled WGS sequence"/>
</dbReference>
<proteinExistence type="predicted"/>
<dbReference type="Gene3D" id="2.60.40.1930">
    <property type="match status" value="1"/>
</dbReference>
<dbReference type="AlphaFoldDB" id="A0A4Q1K495"/>
<dbReference type="EMBL" id="SBKO01000001">
    <property type="protein sequence ID" value="RXR20528.1"/>
    <property type="molecule type" value="Genomic_DNA"/>
</dbReference>
<organism evidence="2 3">
    <name type="scientific">Flavobacterium amnicola</name>
    <dbReference type="NCBI Taxonomy" id="2506422"/>
    <lineage>
        <taxon>Bacteria</taxon>
        <taxon>Pseudomonadati</taxon>
        <taxon>Bacteroidota</taxon>
        <taxon>Flavobacteriia</taxon>
        <taxon>Flavobacteriales</taxon>
        <taxon>Flavobacteriaceae</taxon>
        <taxon>Flavobacterium</taxon>
    </lineage>
</organism>
<dbReference type="Gene3D" id="2.170.130.10">
    <property type="entry name" value="TonB-dependent receptor, plug domain"/>
    <property type="match status" value="1"/>
</dbReference>
<sequence>MNKLLYLLTFCVISTVSKAQNTVDEKSTIENNTAYFNLERENIHTQFNKTVYTTGETIWLKGYVIDKITGLPNIKSSNIIMELLNSNGEKIDSKLLYSENSTFHGFYNTDKITESGNYSFRFFTNYMNNFSEDESSSYEITIVNPTNYKMDLTSKFNPNKININYYPESGVLLENTDNDIVAEIKDCNGIGSTIKDIEVLNDKNEVVTTFSTNEQGYGKFKLLESKNLEYKIKIKNEQNILQEKVIEKPKKIGYLISINDNFNSETLYVDIKTNKATIATNKTVWLGIQHLDNLNLVKVDFDANTQLKKLAFSKKELNNGITNFILFDEKKDIISERLYYNSKVNSAIEMTNKIVTNDSIKYKFKSNFNLGELSYSIMPSKTLTRPNKYSIHSSLLLNNHLTTEITNSSYYFNNYNRLKHFELDLALFGNKYKYNFLQNINIPTENFKSENGLSLIGKINSETSNKDNKINLLCISTGVSLNTDINEKNEFQFENLVVSDSTSIFLSMVNKKNEVKNFASAFNLVKAKNQFYKPFKAKQTCFDESANKVSFKFPKTDKNTHLLDSIQINKTLVKPKLVNRKNAAYGSSFIDGYKIDDEQVRRYSDVISFIRAKGYNIETSGGNVTITTRTSRSFNQDSTPTILIDNSPLDDFTFLYGMRMDQIDEIYINKRGFGAGSAGRNGVISIFTKRTMGAGKTAFKSSAKNYVCKDGFTPFLPFKNNLSINFNDESFLNFGNVFWNPRTVTNQNGEFEISLPKVNDGALILVLDGINSTGQIISKTIEIQP</sequence>
<feature type="chain" id="PRO_5020653373" description="TonB-dependent receptor plug domain-containing protein" evidence="1">
    <location>
        <begin position="20"/>
        <end position="785"/>
    </location>
</feature>
<protein>
    <recommendedName>
        <fullName evidence="4">TonB-dependent receptor plug domain-containing protein</fullName>
    </recommendedName>
</protein>
<dbReference type="RefSeq" id="WP_129433396.1">
    <property type="nucleotide sequence ID" value="NZ_SBKO01000001.1"/>
</dbReference>
<reference evidence="3" key="1">
    <citation type="submission" date="2019-01" db="EMBL/GenBank/DDBJ databases">
        <title>Cytophagaceae bacterium strain CAR-16.</title>
        <authorList>
            <person name="Chen W.-M."/>
        </authorList>
    </citation>
    <scope>NUCLEOTIDE SEQUENCE [LARGE SCALE GENOMIC DNA]</scope>
    <source>
        <strain evidence="3">LLJ-11</strain>
    </source>
</reference>
<evidence type="ECO:0008006" key="4">
    <source>
        <dbReference type="Google" id="ProtNLM"/>
    </source>
</evidence>
<evidence type="ECO:0000313" key="2">
    <source>
        <dbReference type="EMBL" id="RXR20528.1"/>
    </source>
</evidence>
<dbReference type="InterPro" id="IPR037066">
    <property type="entry name" value="Plug_dom_sf"/>
</dbReference>
<feature type="signal peptide" evidence="1">
    <location>
        <begin position="1"/>
        <end position="19"/>
    </location>
</feature>
<accession>A0A4Q1K495</accession>
<evidence type="ECO:0000313" key="3">
    <source>
        <dbReference type="Proteomes" id="UP000290283"/>
    </source>
</evidence>
<keyword evidence="1" id="KW-0732">Signal</keyword>
<keyword evidence="3" id="KW-1185">Reference proteome</keyword>
<dbReference type="OrthoDB" id="679547at2"/>